<dbReference type="InterPro" id="IPR023614">
    <property type="entry name" value="Porin_dom_sf"/>
</dbReference>
<feature type="compositionally biased region" description="Polar residues" evidence="1">
    <location>
        <begin position="78"/>
        <end position="91"/>
    </location>
</feature>
<dbReference type="AlphaFoldDB" id="A0A4Q9H059"/>
<dbReference type="Gene3D" id="2.40.160.10">
    <property type="entry name" value="Porin"/>
    <property type="match status" value="1"/>
</dbReference>
<feature type="signal peptide" evidence="2">
    <location>
        <begin position="1"/>
        <end position="27"/>
    </location>
</feature>
<organism evidence="3 4">
    <name type="scientific">Aquabacterium lacunae</name>
    <dbReference type="NCBI Taxonomy" id="2528630"/>
    <lineage>
        <taxon>Bacteria</taxon>
        <taxon>Pseudomonadati</taxon>
        <taxon>Pseudomonadota</taxon>
        <taxon>Betaproteobacteria</taxon>
        <taxon>Burkholderiales</taxon>
        <taxon>Aquabacterium</taxon>
    </lineage>
</organism>
<dbReference type="SUPFAM" id="SSF56935">
    <property type="entry name" value="Porins"/>
    <property type="match status" value="1"/>
</dbReference>
<dbReference type="EMBL" id="SIXI01000003">
    <property type="protein sequence ID" value="TBO31103.1"/>
    <property type="molecule type" value="Genomic_DNA"/>
</dbReference>
<proteinExistence type="predicted"/>
<reference evidence="3 4" key="1">
    <citation type="submission" date="2019-02" db="EMBL/GenBank/DDBJ databases">
        <title>Aquabacterium sp. strain KMB7.</title>
        <authorList>
            <person name="Chen W.-M."/>
        </authorList>
    </citation>
    <scope>NUCLEOTIDE SEQUENCE [LARGE SCALE GENOMIC DNA]</scope>
    <source>
        <strain evidence="3 4">KMB7</strain>
    </source>
</reference>
<accession>A0A4Q9H059</accession>
<sequence>MTSFLFHRSSLSLAVALSCLSAQPVLANGPASPADIQRLQQELRELRQQYEGRLQHLEQQLQQALQRPAPSTAAAPQDATTPGTAQAGNASANRYNPAISLVLSGVYAHLQQDPGTWGLGQFMPGDGELGPGEKGLRLGESELRLSASIDPWWSGVLNLALTPENEAEVEEAFVQSTALLDGLTLKAGRFRSGLGYLNEQHPHTWDFVDAPLPQQAFLAGGLGHDGLQARLLLPTEQFVELGAEAGRGATADNGAGSTLVFARTGGDIGTSHNWRLGVSHLWERGLSRSWEDAAGLNHAFEGRSRLWAIDGVWKWAPNGNAKSTSFKLQGEVYQRDLTGDLQADTAGAASTDAFGHKARGYYVQGVYQFAPRWRLGLRHDEVSPGTPMLGANTGLVSWNDHTPQRQSLMLDYAPSEFSRWRVQVNNDRVRSDLRDTQVFLQYQMSLGAHGAHSY</sequence>
<evidence type="ECO:0000313" key="4">
    <source>
        <dbReference type="Proteomes" id="UP000292120"/>
    </source>
</evidence>
<dbReference type="Proteomes" id="UP000292120">
    <property type="component" value="Unassembled WGS sequence"/>
</dbReference>
<evidence type="ECO:0000256" key="2">
    <source>
        <dbReference type="SAM" id="SignalP"/>
    </source>
</evidence>
<dbReference type="RefSeq" id="WP_130967456.1">
    <property type="nucleotide sequence ID" value="NZ_SIXI01000003.1"/>
</dbReference>
<evidence type="ECO:0000256" key="1">
    <source>
        <dbReference type="SAM" id="MobiDB-lite"/>
    </source>
</evidence>
<feature type="chain" id="PRO_5020464760" description="TonB-dependent receptor" evidence="2">
    <location>
        <begin position="28"/>
        <end position="454"/>
    </location>
</feature>
<dbReference type="OrthoDB" id="9788733at2"/>
<name>A0A4Q9H059_9BURK</name>
<evidence type="ECO:0000313" key="3">
    <source>
        <dbReference type="EMBL" id="TBO31103.1"/>
    </source>
</evidence>
<comment type="caution">
    <text evidence="3">The sequence shown here is derived from an EMBL/GenBank/DDBJ whole genome shotgun (WGS) entry which is preliminary data.</text>
</comment>
<feature type="region of interest" description="Disordered" evidence="1">
    <location>
        <begin position="59"/>
        <end position="91"/>
    </location>
</feature>
<keyword evidence="4" id="KW-1185">Reference proteome</keyword>
<evidence type="ECO:0008006" key="5">
    <source>
        <dbReference type="Google" id="ProtNLM"/>
    </source>
</evidence>
<protein>
    <recommendedName>
        <fullName evidence="5">TonB-dependent receptor</fullName>
    </recommendedName>
</protein>
<gene>
    <name evidence="3" type="ORF">EYS42_07575</name>
</gene>
<keyword evidence="2" id="KW-0732">Signal</keyword>